<dbReference type="EMBL" id="CDMZ01001929">
    <property type="protein sequence ID" value="CEM39424.1"/>
    <property type="molecule type" value="Genomic_DNA"/>
</dbReference>
<name>A0A0G4H6D4_9ALVE</name>
<dbReference type="AlphaFoldDB" id="A0A0G4H6D4"/>
<gene>
    <name evidence="1" type="ORF">Cvel_24875</name>
</gene>
<accession>A0A0G4H6D4</accession>
<reference evidence="1" key="1">
    <citation type="submission" date="2014-11" db="EMBL/GenBank/DDBJ databases">
        <authorList>
            <person name="Otto D Thomas"/>
            <person name="Naeem Raeece"/>
        </authorList>
    </citation>
    <scope>NUCLEOTIDE SEQUENCE</scope>
</reference>
<protein>
    <submittedName>
        <fullName evidence="1">Uncharacterized protein</fullName>
    </submittedName>
</protein>
<organism evidence="1">
    <name type="scientific">Chromera velia CCMP2878</name>
    <dbReference type="NCBI Taxonomy" id="1169474"/>
    <lineage>
        <taxon>Eukaryota</taxon>
        <taxon>Sar</taxon>
        <taxon>Alveolata</taxon>
        <taxon>Colpodellida</taxon>
        <taxon>Chromeraceae</taxon>
        <taxon>Chromera</taxon>
    </lineage>
</organism>
<proteinExistence type="predicted"/>
<sequence length="68" mass="7475">MRSPLSFFHQDYSPFDCQPGCLLDLLPVSAEIRRLAIPLLLLPITLVVVPPHPAQKGCLTLQSLLSPP</sequence>
<evidence type="ECO:0000313" key="1">
    <source>
        <dbReference type="EMBL" id="CEM39424.1"/>
    </source>
</evidence>
<dbReference type="VEuPathDB" id="CryptoDB:Cvel_24875"/>